<accession>A0ABU5QFF6</accession>
<keyword evidence="2" id="KW-1185">Reference proteome</keyword>
<protein>
    <recommendedName>
        <fullName evidence="3">Cupin 2 conserved barrel domain-containing protein</fullName>
    </recommendedName>
</protein>
<gene>
    <name evidence="1" type="ORF">VB248_20700</name>
</gene>
<sequence length="115" mass="13329">MKVTKIYADQTGESHFEVLDILLEKKGTIGDLSDLQPVSDLIFRENEATYDWDFHHAPARQYIVLLDGAIEIETSDGEKRTFYGGDILLVEDTWGKGHRTRNIEAKRRRSLFIRF</sequence>
<proteinExistence type="predicted"/>
<dbReference type="RefSeq" id="WP_323298742.1">
    <property type="nucleotide sequence ID" value="NZ_JAYFUM010000029.1"/>
</dbReference>
<evidence type="ECO:0008006" key="3">
    <source>
        <dbReference type="Google" id="ProtNLM"/>
    </source>
</evidence>
<dbReference type="Proteomes" id="UP001302949">
    <property type="component" value="Unassembled WGS sequence"/>
</dbReference>
<name>A0ABU5QFF6_9BACT</name>
<dbReference type="Gene3D" id="2.60.120.10">
    <property type="entry name" value="Jelly Rolls"/>
    <property type="match status" value="1"/>
</dbReference>
<organism evidence="1 2">
    <name type="scientific">Arcicella rigui</name>
    <dbReference type="NCBI Taxonomy" id="797020"/>
    <lineage>
        <taxon>Bacteria</taxon>
        <taxon>Pseudomonadati</taxon>
        <taxon>Bacteroidota</taxon>
        <taxon>Cytophagia</taxon>
        <taxon>Cytophagales</taxon>
        <taxon>Flectobacillaceae</taxon>
        <taxon>Arcicella</taxon>
    </lineage>
</organism>
<dbReference type="InterPro" id="IPR011051">
    <property type="entry name" value="RmlC_Cupin_sf"/>
</dbReference>
<dbReference type="SUPFAM" id="SSF51182">
    <property type="entry name" value="RmlC-like cupins"/>
    <property type="match status" value="1"/>
</dbReference>
<dbReference type="EMBL" id="JAYFUM010000029">
    <property type="protein sequence ID" value="MEA5141586.1"/>
    <property type="molecule type" value="Genomic_DNA"/>
</dbReference>
<reference evidence="1 2" key="1">
    <citation type="submission" date="2023-12" db="EMBL/GenBank/DDBJ databases">
        <title>Novel species of the genus Arcicella isolated from rivers.</title>
        <authorList>
            <person name="Lu H."/>
        </authorList>
    </citation>
    <scope>NUCLEOTIDE SEQUENCE [LARGE SCALE GENOMIC DNA]</scope>
    <source>
        <strain evidence="1 2">KCTC 23307</strain>
    </source>
</reference>
<evidence type="ECO:0000313" key="1">
    <source>
        <dbReference type="EMBL" id="MEA5141586.1"/>
    </source>
</evidence>
<dbReference type="InterPro" id="IPR014710">
    <property type="entry name" value="RmlC-like_jellyroll"/>
</dbReference>
<evidence type="ECO:0000313" key="2">
    <source>
        <dbReference type="Proteomes" id="UP001302949"/>
    </source>
</evidence>
<comment type="caution">
    <text evidence="1">The sequence shown here is derived from an EMBL/GenBank/DDBJ whole genome shotgun (WGS) entry which is preliminary data.</text>
</comment>